<evidence type="ECO:0000313" key="1">
    <source>
        <dbReference type="EMBL" id="CAG8753047.1"/>
    </source>
</evidence>
<gene>
    <name evidence="1" type="ORF">GMARGA_LOCUS16614</name>
</gene>
<dbReference type="EMBL" id="CAJVQB010012134">
    <property type="protein sequence ID" value="CAG8753047.1"/>
    <property type="molecule type" value="Genomic_DNA"/>
</dbReference>
<comment type="caution">
    <text evidence="1">The sequence shown here is derived from an EMBL/GenBank/DDBJ whole genome shotgun (WGS) entry which is preliminary data.</text>
</comment>
<evidence type="ECO:0000313" key="2">
    <source>
        <dbReference type="Proteomes" id="UP000789901"/>
    </source>
</evidence>
<reference evidence="1 2" key="1">
    <citation type="submission" date="2021-06" db="EMBL/GenBank/DDBJ databases">
        <authorList>
            <person name="Kallberg Y."/>
            <person name="Tangrot J."/>
            <person name="Rosling A."/>
        </authorList>
    </citation>
    <scope>NUCLEOTIDE SEQUENCE [LARGE SCALE GENOMIC DNA]</scope>
    <source>
        <strain evidence="1 2">120-4 pot B 10/14</strain>
    </source>
</reference>
<protein>
    <submittedName>
        <fullName evidence="1">35356_t:CDS:1</fullName>
    </submittedName>
</protein>
<sequence>MVPGYIYSAGVSIAIYHSCNELIYNKIGRGYECWHPYFMNVHWSTNCIGNAFCDMSFKEYMELRNKPETGLTNPFYVKRGIHRYELWLKKAIKRVQRAREITKKTLTSTIIQRKWVEYMYLPDGMTAKQLENIINYYRL</sequence>
<name>A0ABN7VB55_GIGMA</name>
<organism evidence="1 2">
    <name type="scientific">Gigaspora margarita</name>
    <dbReference type="NCBI Taxonomy" id="4874"/>
    <lineage>
        <taxon>Eukaryota</taxon>
        <taxon>Fungi</taxon>
        <taxon>Fungi incertae sedis</taxon>
        <taxon>Mucoromycota</taxon>
        <taxon>Glomeromycotina</taxon>
        <taxon>Glomeromycetes</taxon>
        <taxon>Diversisporales</taxon>
        <taxon>Gigasporaceae</taxon>
        <taxon>Gigaspora</taxon>
    </lineage>
</organism>
<proteinExistence type="predicted"/>
<dbReference type="Proteomes" id="UP000789901">
    <property type="component" value="Unassembled WGS sequence"/>
</dbReference>
<accession>A0ABN7VB55</accession>
<feature type="non-terminal residue" evidence="1">
    <location>
        <position position="139"/>
    </location>
</feature>
<keyword evidence="2" id="KW-1185">Reference proteome</keyword>